<proteinExistence type="predicted"/>
<organism evidence="5 6">
    <name type="scientific">Qipengyuania soli</name>
    <dbReference type="NCBI Taxonomy" id="2782568"/>
    <lineage>
        <taxon>Bacteria</taxon>
        <taxon>Pseudomonadati</taxon>
        <taxon>Pseudomonadota</taxon>
        <taxon>Alphaproteobacteria</taxon>
        <taxon>Sphingomonadales</taxon>
        <taxon>Erythrobacteraceae</taxon>
        <taxon>Qipengyuania</taxon>
    </lineage>
</organism>
<evidence type="ECO:0000256" key="2">
    <source>
        <dbReference type="ARBA" id="ARBA00023125"/>
    </source>
</evidence>
<feature type="domain" description="HTH araC/xylS-type" evidence="4">
    <location>
        <begin position="163"/>
        <end position="262"/>
    </location>
</feature>
<dbReference type="Proteomes" id="UP000594459">
    <property type="component" value="Chromosome"/>
</dbReference>
<sequence>MTGSCRLDVKFYAPPEDLAPCFTTFYRMEVEPIDCDSVEDCLQPEWSNLRFFASNPPYAEIVGGSSVDGCRFQATGPSSRPAHFKLGNTRMWGIGLMPLGWARFIKAPACEHTNTVSDGEKNPIFAPFVPLADLLFDNAPDDDREFAVLIDFFRGLAGPPKESDRITMINQVMVDPYLLQVEEFAERTGFSKRTLERLCNRHFGFSPRLLLRRQRLMRTLAAFMLDGGSWSSVIDRHYHDQAHFVHEFHSFMGMTPSEYAAMSHPIISAFMSERQRVWGSPVQTLDRPK</sequence>
<evidence type="ECO:0000259" key="4">
    <source>
        <dbReference type="PROSITE" id="PS01124"/>
    </source>
</evidence>
<dbReference type="AlphaFoldDB" id="A0A7S8F3R4"/>
<dbReference type="PROSITE" id="PS01124">
    <property type="entry name" value="HTH_ARAC_FAMILY_2"/>
    <property type="match status" value="1"/>
</dbReference>
<dbReference type="GO" id="GO:0003700">
    <property type="term" value="F:DNA-binding transcription factor activity"/>
    <property type="evidence" value="ECO:0007669"/>
    <property type="project" value="InterPro"/>
</dbReference>
<dbReference type="PANTHER" id="PTHR46796">
    <property type="entry name" value="HTH-TYPE TRANSCRIPTIONAL ACTIVATOR RHAS-RELATED"/>
    <property type="match status" value="1"/>
</dbReference>
<dbReference type="EMBL" id="CP064654">
    <property type="protein sequence ID" value="QPC98586.1"/>
    <property type="molecule type" value="Genomic_DNA"/>
</dbReference>
<protein>
    <submittedName>
        <fullName evidence="5">Helix-turn-helix transcriptional regulator</fullName>
    </submittedName>
</protein>
<dbReference type="KEGG" id="qso:IRL76_12155"/>
<evidence type="ECO:0000256" key="3">
    <source>
        <dbReference type="ARBA" id="ARBA00023163"/>
    </source>
</evidence>
<dbReference type="Pfam" id="PF12833">
    <property type="entry name" value="HTH_18"/>
    <property type="match status" value="1"/>
</dbReference>
<accession>A0A7S8F3R4</accession>
<evidence type="ECO:0000256" key="1">
    <source>
        <dbReference type="ARBA" id="ARBA00023015"/>
    </source>
</evidence>
<keyword evidence="2" id="KW-0238">DNA-binding</keyword>
<dbReference type="InterPro" id="IPR018060">
    <property type="entry name" value="HTH_AraC"/>
</dbReference>
<gene>
    <name evidence="5" type="ORF">IRL76_12155</name>
</gene>
<evidence type="ECO:0000313" key="6">
    <source>
        <dbReference type="Proteomes" id="UP000594459"/>
    </source>
</evidence>
<evidence type="ECO:0000313" key="5">
    <source>
        <dbReference type="EMBL" id="QPC98586.1"/>
    </source>
</evidence>
<dbReference type="Gene3D" id="1.10.10.60">
    <property type="entry name" value="Homeodomain-like"/>
    <property type="match status" value="1"/>
</dbReference>
<keyword evidence="3" id="KW-0804">Transcription</keyword>
<reference evidence="5 6" key="1">
    <citation type="submission" date="2020-11" db="EMBL/GenBank/DDBJ databases">
        <title>The genome sequence of Erythrobacter sp. 6D36.</title>
        <authorList>
            <person name="Liu Y."/>
        </authorList>
    </citation>
    <scope>NUCLEOTIDE SEQUENCE [LARGE SCALE GENOMIC DNA]</scope>
    <source>
        <strain evidence="5 6">6D36</strain>
    </source>
</reference>
<keyword evidence="6" id="KW-1185">Reference proteome</keyword>
<dbReference type="SMART" id="SM00342">
    <property type="entry name" value="HTH_ARAC"/>
    <property type="match status" value="1"/>
</dbReference>
<dbReference type="GO" id="GO:0043565">
    <property type="term" value="F:sequence-specific DNA binding"/>
    <property type="evidence" value="ECO:0007669"/>
    <property type="project" value="InterPro"/>
</dbReference>
<dbReference type="InterPro" id="IPR050204">
    <property type="entry name" value="AraC_XylS_family_regulators"/>
</dbReference>
<keyword evidence="1" id="KW-0805">Transcription regulation</keyword>
<name>A0A7S8F3R4_9SPHN</name>